<sequence>MSVSCKRWVHALYPLLECPDKLLSAGQSLMVTKSNARRLKCSSVCTSHTRTPSSFHSKIRSSTSGFRYTSISLPGCFGLGISIGLIMNFRFIHSQEGRLYIQSVTGQVLWPLLCSPKGFMPSVLKPNLTFLASSAKVGNVLSTFLH</sequence>
<feature type="transmembrane region" description="Helical" evidence="1">
    <location>
        <begin position="71"/>
        <end position="92"/>
    </location>
</feature>
<reference evidence="2 3" key="1">
    <citation type="submission" date="2018-04" db="EMBL/GenBank/DDBJ databases">
        <title>WGS assembly of Panicum hallii var. hallii HAL2.</title>
        <authorList>
            <person name="Lovell J."/>
            <person name="Jenkins J."/>
            <person name="Lowry D."/>
            <person name="Mamidi S."/>
            <person name="Sreedasyam A."/>
            <person name="Weng X."/>
            <person name="Barry K."/>
            <person name="Bonette J."/>
            <person name="Campitelli B."/>
            <person name="Daum C."/>
            <person name="Gordon S."/>
            <person name="Gould B."/>
            <person name="Lipzen A."/>
            <person name="MacQueen A."/>
            <person name="Palacio-Mejia J."/>
            <person name="Plott C."/>
            <person name="Shakirov E."/>
            <person name="Shu S."/>
            <person name="Yoshinaga Y."/>
            <person name="Zane M."/>
            <person name="Rokhsar D."/>
            <person name="Grimwood J."/>
            <person name="Schmutz J."/>
            <person name="Juenger T."/>
        </authorList>
    </citation>
    <scope>NUCLEOTIDE SEQUENCE [LARGE SCALE GENOMIC DNA]</scope>
    <source>
        <strain evidence="3">cv. HAL2</strain>
    </source>
</reference>
<keyword evidence="1" id="KW-0472">Membrane</keyword>
<organism evidence="2 3">
    <name type="scientific">Panicum hallii var. hallii</name>
    <dbReference type="NCBI Taxonomy" id="1504633"/>
    <lineage>
        <taxon>Eukaryota</taxon>
        <taxon>Viridiplantae</taxon>
        <taxon>Streptophyta</taxon>
        <taxon>Embryophyta</taxon>
        <taxon>Tracheophyta</taxon>
        <taxon>Spermatophyta</taxon>
        <taxon>Magnoliopsida</taxon>
        <taxon>Liliopsida</taxon>
        <taxon>Poales</taxon>
        <taxon>Poaceae</taxon>
        <taxon>PACMAD clade</taxon>
        <taxon>Panicoideae</taxon>
        <taxon>Panicodae</taxon>
        <taxon>Paniceae</taxon>
        <taxon>Panicinae</taxon>
        <taxon>Panicum</taxon>
        <taxon>Panicum sect. Panicum</taxon>
    </lineage>
</organism>
<dbReference type="Proteomes" id="UP000244336">
    <property type="component" value="Chromosome 5"/>
</dbReference>
<dbReference type="EMBL" id="CM009753">
    <property type="protein sequence ID" value="PUZ56674.1"/>
    <property type="molecule type" value="Genomic_DNA"/>
</dbReference>
<evidence type="ECO:0000256" key="1">
    <source>
        <dbReference type="SAM" id="Phobius"/>
    </source>
</evidence>
<evidence type="ECO:0000313" key="2">
    <source>
        <dbReference type="EMBL" id="PUZ56674.1"/>
    </source>
</evidence>
<dbReference type="AlphaFoldDB" id="A0A2T7DM61"/>
<accession>A0A2T7DM61</accession>
<keyword evidence="1" id="KW-1133">Transmembrane helix</keyword>
<protein>
    <submittedName>
        <fullName evidence="2">Uncharacterized protein</fullName>
    </submittedName>
</protein>
<dbReference type="Gramene" id="PUZ56674">
    <property type="protein sequence ID" value="PUZ56674"/>
    <property type="gene ID" value="GQ55_5G346500"/>
</dbReference>
<proteinExistence type="predicted"/>
<keyword evidence="3" id="KW-1185">Reference proteome</keyword>
<gene>
    <name evidence="2" type="ORF">GQ55_5G346500</name>
</gene>
<evidence type="ECO:0000313" key="3">
    <source>
        <dbReference type="Proteomes" id="UP000244336"/>
    </source>
</evidence>
<name>A0A2T7DM61_9POAL</name>
<keyword evidence="1" id="KW-0812">Transmembrane</keyword>